<feature type="compositionally biased region" description="Polar residues" evidence="1">
    <location>
        <begin position="911"/>
        <end position="938"/>
    </location>
</feature>
<feature type="compositionally biased region" description="Basic and acidic residues" evidence="1">
    <location>
        <begin position="939"/>
        <end position="949"/>
    </location>
</feature>
<feature type="region of interest" description="Disordered" evidence="1">
    <location>
        <begin position="57"/>
        <end position="88"/>
    </location>
</feature>
<reference evidence="2 3" key="1">
    <citation type="journal article" date="2021" name="Elife">
        <title>Chloroplast acquisition without the gene transfer in kleptoplastic sea slugs, Plakobranchus ocellatus.</title>
        <authorList>
            <person name="Maeda T."/>
            <person name="Takahashi S."/>
            <person name="Yoshida T."/>
            <person name="Shimamura S."/>
            <person name="Takaki Y."/>
            <person name="Nagai Y."/>
            <person name="Toyoda A."/>
            <person name="Suzuki Y."/>
            <person name="Arimoto A."/>
            <person name="Ishii H."/>
            <person name="Satoh N."/>
            <person name="Nishiyama T."/>
            <person name="Hasebe M."/>
            <person name="Maruyama T."/>
            <person name="Minagawa J."/>
            <person name="Obokata J."/>
            <person name="Shigenobu S."/>
        </authorList>
    </citation>
    <scope>NUCLEOTIDE SEQUENCE [LARGE SCALE GENOMIC DNA]</scope>
</reference>
<feature type="region of interest" description="Disordered" evidence="1">
    <location>
        <begin position="667"/>
        <end position="1081"/>
    </location>
</feature>
<feature type="region of interest" description="Disordered" evidence="1">
    <location>
        <begin position="1326"/>
        <end position="1378"/>
    </location>
</feature>
<feature type="compositionally biased region" description="Basic and acidic residues" evidence="1">
    <location>
        <begin position="799"/>
        <end position="815"/>
    </location>
</feature>
<feature type="compositionally biased region" description="Polar residues" evidence="1">
    <location>
        <begin position="1674"/>
        <end position="1684"/>
    </location>
</feature>
<feature type="compositionally biased region" description="Low complexity" evidence="1">
    <location>
        <begin position="302"/>
        <end position="318"/>
    </location>
</feature>
<feature type="region of interest" description="Disordered" evidence="1">
    <location>
        <begin position="133"/>
        <end position="188"/>
    </location>
</feature>
<organism evidence="2 3">
    <name type="scientific">Elysia marginata</name>
    <dbReference type="NCBI Taxonomy" id="1093978"/>
    <lineage>
        <taxon>Eukaryota</taxon>
        <taxon>Metazoa</taxon>
        <taxon>Spiralia</taxon>
        <taxon>Lophotrochozoa</taxon>
        <taxon>Mollusca</taxon>
        <taxon>Gastropoda</taxon>
        <taxon>Heterobranchia</taxon>
        <taxon>Euthyneura</taxon>
        <taxon>Panpulmonata</taxon>
        <taxon>Sacoglossa</taxon>
        <taxon>Placobranchoidea</taxon>
        <taxon>Plakobranchidae</taxon>
        <taxon>Elysia</taxon>
    </lineage>
</organism>
<feature type="compositionally biased region" description="Polar residues" evidence="1">
    <location>
        <begin position="69"/>
        <end position="80"/>
    </location>
</feature>
<evidence type="ECO:0000313" key="3">
    <source>
        <dbReference type="Proteomes" id="UP000762676"/>
    </source>
</evidence>
<feature type="region of interest" description="Disordered" evidence="1">
    <location>
        <begin position="202"/>
        <end position="232"/>
    </location>
</feature>
<feature type="compositionally biased region" description="Polar residues" evidence="1">
    <location>
        <begin position="693"/>
        <end position="704"/>
    </location>
</feature>
<feature type="compositionally biased region" description="Acidic residues" evidence="1">
    <location>
        <begin position="1587"/>
        <end position="1601"/>
    </location>
</feature>
<feature type="compositionally biased region" description="Basic and acidic residues" evidence="1">
    <location>
        <begin position="977"/>
        <end position="1011"/>
    </location>
</feature>
<feature type="compositionally biased region" description="Basic and acidic residues" evidence="1">
    <location>
        <begin position="832"/>
        <end position="842"/>
    </location>
</feature>
<feature type="region of interest" description="Disordered" evidence="1">
    <location>
        <begin position="348"/>
        <end position="382"/>
    </location>
</feature>
<feature type="compositionally biased region" description="Basic and acidic residues" evidence="1">
    <location>
        <begin position="1624"/>
        <end position="1660"/>
    </location>
</feature>
<feature type="region of interest" description="Disordered" evidence="1">
    <location>
        <begin position="302"/>
        <end position="327"/>
    </location>
</feature>
<feature type="compositionally biased region" description="Polar residues" evidence="1">
    <location>
        <begin position="604"/>
        <end position="625"/>
    </location>
</feature>
<proteinExistence type="predicted"/>
<gene>
    <name evidence="2" type="ORF">ElyMa_004689100</name>
</gene>
<feature type="compositionally biased region" description="Low complexity" evidence="1">
    <location>
        <begin position="141"/>
        <end position="156"/>
    </location>
</feature>
<feature type="compositionally biased region" description="Basic and acidic residues" evidence="1">
    <location>
        <begin position="1069"/>
        <end position="1078"/>
    </location>
</feature>
<feature type="compositionally biased region" description="Low complexity" evidence="1">
    <location>
        <begin position="169"/>
        <end position="188"/>
    </location>
</feature>
<keyword evidence="3" id="KW-1185">Reference proteome</keyword>
<feature type="region of interest" description="Disordered" evidence="1">
    <location>
        <begin position="553"/>
        <end position="647"/>
    </location>
</feature>
<feature type="region of interest" description="Disordered" evidence="1">
    <location>
        <begin position="469"/>
        <end position="504"/>
    </location>
</feature>
<name>A0AAV4I8B3_9GAST</name>
<dbReference type="EMBL" id="BMAT01009404">
    <property type="protein sequence ID" value="GFS05737.1"/>
    <property type="molecule type" value="Genomic_DNA"/>
</dbReference>
<evidence type="ECO:0000256" key="1">
    <source>
        <dbReference type="SAM" id="MobiDB-lite"/>
    </source>
</evidence>
<comment type="caution">
    <text evidence="2">The sequence shown here is derived from an EMBL/GenBank/DDBJ whole genome shotgun (WGS) entry which is preliminary data.</text>
</comment>
<feature type="compositionally biased region" description="Low complexity" evidence="1">
    <location>
        <begin position="783"/>
        <end position="795"/>
    </location>
</feature>
<feature type="compositionally biased region" description="Polar residues" evidence="1">
    <location>
        <begin position="1569"/>
        <end position="1583"/>
    </location>
</feature>
<feature type="compositionally biased region" description="Polar residues" evidence="1">
    <location>
        <begin position="1712"/>
        <end position="1723"/>
    </location>
</feature>
<feature type="compositionally biased region" description="Basic and acidic residues" evidence="1">
    <location>
        <begin position="353"/>
        <end position="368"/>
    </location>
</feature>
<feature type="region of interest" description="Disordered" evidence="1">
    <location>
        <begin position="1095"/>
        <end position="1127"/>
    </location>
</feature>
<feature type="compositionally biased region" description="Basic residues" evidence="1">
    <location>
        <begin position="1701"/>
        <end position="1710"/>
    </location>
</feature>
<protein>
    <submittedName>
        <fullName evidence="2">Uncharacterized protein</fullName>
    </submittedName>
</protein>
<feature type="compositionally biased region" description="Low complexity" evidence="1">
    <location>
        <begin position="963"/>
        <end position="975"/>
    </location>
</feature>
<sequence length="1723" mass="187852">MMRKVVMVIYNAPDSCPSQPALSYIVVVVTNLCMPALLRGLEPDEFDDPADYLYTQRPAKARDVDTESRCSMSSDDQTPGDTAGSGVSFDNNHFVDKIRNVNNSNTIVKTEHRHHRAVHTSAFSSLTTLEERAVGGGRGTGRSSPASSSPIRAAGRQSPGVSSLGTAVRAPSASGSSSPASSISGRRSPVAAAAAETVMFRGRPITPTHKPSSVSAPASLRHGGGRSLSDSASDDAASLRSLENGDDCLQCGLYFYVFGSLSGICLFQSLTHIRCLLPLVGNPTVFYDDLKLSRPSLFLPSNSLPTSRSSSSVGSDYSNNPKYRTQKPPWARSELELFRSRGERYSIKRKQSMKSEDKEQTGNDEEKPGPASSTLVRPDGRKVSVCTPSNKWIVHWHELLRRRKSLEEMAKLEDKQNGQEETASGSPILRVSPPTPSPASSLVKLDTLSAGSDRFDSDLSNTVFDLVRRKDGGRGSLPHGKNSRQNSLTPPGGHSRQDSTSSVESISALVMAAQERQAVARLPSVDLDELTLSGNEGIASPVEGIPIPIIKRQDRRSLTREGNVSDSSDEIQNRRKVRPRRSGSRTPSPTSSRGSRPATPVSLHGSQSHSPILSRSPCSSPSGRQRSPGDKPILPSKLKLTTQGFRPMLADKQDIRVKMEEIQNCPCGGLHPNGSPPIPILSSSPKSDDMSPVSPTELNGTGTATPPLLARDTSYMPPTPLPEIETPPLEKRTFDLSPDTPPMISTPELTRARRAGAPPPALPASLPQEQDRQGRRLLPAPGVVVAAKARAQAAAEDNYDMRSDSKEAWRREKVKLLPSTRSVSMSSQDGQPETRPRRESHTRTVGGQSVTVIPAKGKTYSSSSLASSSDEEESREPRLSRSTKSLTQESNKTKAKGEPPVGALEGRRDSCSSFVSYTAESVRSNSSATNIDPSSDDSLSNHRLHEYQHTPRTGNIGMKPAYSQSSLHSRGSHSSLHSKDTQADSRDFRQQKPTETHDDRKDTKPGSKDLNYKPSPSISSKFRFGRKNKSKENEVPPTKDSNQKTAASNSKGKDKAKGGKSKISAGKNPEPDAKRSDSFEEVYDSNVNRLLETMKGSTMPNLGRGKEKKPRWEDVKAKPGPTGKSTSLMFQQSLSLSEELAENAKWYRMSDDNDDDNLDFVVENKFFDRVAENNLPDVDIDDNFVAKATRVEGLLSLRCHQRTEQQLSGEEGNMASKSTQPQEMEVYAEETRKEAPQTTSLVGSSDNLIGLKTAAVTKVNTETHDLIESKQESVEQKNPEVRSLNYFEQHAVLLSRTPDWEIPESMKIKLCRAGSTASDTLSVIQEASESDRGNVSVSSNDQDLTSVSSEEDNSDDTLFGCVSDDSLSDDTRPDSLSHRDANILRGSRETKVGNVLEAQETHDVNCTSIVPNKKLATEDSVLLVFDDIDDGSGDKKEISETNLELDSVKKNYNDNETSEEVTTESFTKCSLRVSCDKDEATILEDRPELDNDVEAQKYQREDISQKGSLVSLADSNPECDVLESSEELDKVSQEDTKNELVLGAEGVTTLRAETEESDMLYPTCASPPLASSCSVDNSPEGSLNNDDVVDSAEAADDDGDDSNSSHTSAGSGGRKETLLQMALRVEKENRLLEKERAERAKEKEERRKLEAAAQRDDMDHLTPPSKLRRDPDNDSLTSGHLSISSRDEAGQSGGGGFFSRLKNRSRRKGYPSRNNSVTKPRKK</sequence>
<feature type="compositionally biased region" description="Basic and acidic residues" evidence="1">
    <location>
        <begin position="1369"/>
        <end position="1378"/>
    </location>
</feature>
<feature type="region of interest" description="Disordered" evidence="1">
    <location>
        <begin position="1558"/>
        <end position="1723"/>
    </location>
</feature>
<feature type="compositionally biased region" description="Basic residues" evidence="1">
    <location>
        <begin position="574"/>
        <end position="583"/>
    </location>
</feature>
<feature type="compositionally biased region" description="Polar residues" evidence="1">
    <location>
        <begin position="1326"/>
        <end position="1348"/>
    </location>
</feature>
<evidence type="ECO:0000313" key="2">
    <source>
        <dbReference type="EMBL" id="GFS05737.1"/>
    </source>
</evidence>
<feature type="region of interest" description="Disordered" evidence="1">
    <location>
        <begin position="411"/>
        <end position="441"/>
    </location>
</feature>
<feature type="compositionally biased region" description="Polar residues" evidence="1">
    <location>
        <begin position="819"/>
        <end position="831"/>
    </location>
</feature>
<feature type="compositionally biased region" description="Low complexity" evidence="1">
    <location>
        <begin position="584"/>
        <end position="597"/>
    </location>
</feature>
<dbReference type="Proteomes" id="UP000762676">
    <property type="component" value="Unassembled WGS sequence"/>
</dbReference>
<accession>A0AAV4I8B3</accession>